<name>A0A5N8X8G6_9ACTN</name>
<dbReference type="Gene3D" id="1.10.3020.20">
    <property type="match status" value="1"/>
</dbReference>
<reference evidence="3 4" key="1">
    <citation type="submission" date="2019-07" db="EMBL/GenBank/DDBJ databases">
        <title>New species of Amycolatopsis and Streptomyces.</title>
        <authorList>
            <person name="Duangmal K."/>
            <person name="Teo W.F.A."/>
            <person name="Lipun K."/>
        </authorList>
    </citation>
    <scope>NUCLEOTIDE SEQUENCE [LARGE SCALE GENOMIC DNA]</scope>
    <source>
        <strain evidence="3 4">NBRC 106415</strain>
    </source>
</reference>
<dbReference type="InterPro" id="IPR000383">
    <property type="entry name" value="Xaa-Pro-like_dom"/>
</dbReference>
<dbReference type="InterPro" id="IPR005674">
    <property type="entry name" value="CocE/Ser_esterase"/>
</dbReference>
<dbReference type="AlphaFoldDB" id="A0A5N8X8G6"/>
<gene>
    <name evidence="3" type="ORF">FNH08_00390</name>
</gene>
<comment type="caution">
    <text evidence="3">The sequence shown here is derived from an EMBL/GenBank/DDBJ whole genome shotgun (WGS) entry which is preliminary data.</text>
</comment>
<feature type="domain" description="Xaa-Pro dipeptidyl-peptidase C-terminal" evidence="2">
    <location>
        <begin position="349"/>
        <end position="609"/>
    </location>
</feature>
<organism evidence="3 4">
    <name type="scientific">Streptomyces spongiae</name>
    <dbReference type="NCBI Taxonomy" id="565072"/>
    <lineage>
        <taxon>Bacteria</taxon>
        <taxon>Bacillati</taxon>
        <taxon>Actinomycetota</taxon>
        <taxon>Actinomycetes</taxon>
        <taxon>Kitasatosporales</taxon>
        <taxon>Streptomycetaceae</taxon>
        <taxon>Streptomyces</taxon>
    </lineage>
</organism>
<evidence type="ECO:0000259" key="2">
    <source>
        <dbReference type="SMART" id="SM00939"/>
    </source>
</evidence>
<dbReference type="InterPro" id="IPR029058">
    <property type="entry name" value="AB_hydrolase_fold"/>
</dbReference>
<dbReference type="SUPFAM" id="SSF53474">
    <property type="entry name" value="alpha/beta-Hydrolases"/>
    <property type="match status" value="1"/>
</dbReference>
<dbReference type="NCBIfam" id="TIGR00976">
    <property type="entry name" value="CocE_NonD"/>
    <property type="match status" value="1"/>
</dbReference>
<dbReference type="SUPFAM" id="SSF49785">
    <property type="entry name" value="Galactose-binding domain-like"/>
    <property type="match status" value="1"/>
</dbReference>
<keyword evidence="4" id="KW-1185">Reference proteome</keyword>
<evidence type="ECO:0000313" key="4">
    <source>
        <dbReference type="Proteomes" id="UP000400924"/>
    </source>
</evidence>
<dbReference type="RefSeq" id="WP_152769182.1">
    <property type="nucleotide sequence ID" value="NZ_VJZC01000001.1"/>
</dbReference>
<dbReference type="InterPro" id="IPR008979">
    <property type="entry name" value="Galactose-bd-like_sf"/>
</dbReference>
<dbReference type="EMBL" id="VJZC01000001">
    <property type="protein sequence ID" value="MPY55702.1"/>
    <property type="molecule type" value="Genomic_DNA"/>
</dbReference>
<protein>
    <submittedName>
        <fullName evidence="3">CocE/NonD family hydrolase</fullName>
    </submittedName>
</protein>
<dbReference type="PANTHER" id="PTHR43056:SF10">
    <property type="entry name" value="COCE_NOND FAMILY, PUTATIVE (AFU_ORTHOLOGUE AFUA_7G00600)-RELATED"/>
    <property type="match status" value="1"/>
</dbReference>
<accession>A0A5N8X8G6</accession>
<dbReference type="Proteomes" id="UP000400924">
    <property type="component" value="Unassembled WGS sequence"/>
</dbReference>
<evidence type="ECO:0000313" key="3">
    <source>
        <dbReference type="EMBL" id="MPY55702.1"/>
    </source>
</evidence>
<dbReference type="OrthoDB" id="5240615at2"/>
<dbReference type="InterPro" id="IPR050585">
    <property type="entry name" value="Xaa-Pro_dipeptidyl-ppase/CocE"/>
</dbReference>
<dbReference type="Pfam" id="PF08530">
    <property type="entry name" value="PepX_C"/>
    <property type="match status" value="1"/>
</dbReference>
<dbReference type="PANTHER" id="PTHR43056">
    <property type="entry name" value="PEPTIDASE S9 PROLYL OLIGOPEPTIDASE"/>
    <property type="match status" value="1"/>
</dbReference>
<dbReference type="Gene3D" id="2.60.120.260">
    <property type="entry name" value="Galactose-binding domain-like"/>
    <property type="match status" value="1"/>
</dbReference>
<sequence>MFADVWPRAPSTGWPDKQRRDMVMDLHEQDNLGVTVRYRSANPPDTPGAFAPPLQPDTKVLRKGAVYAESGMPLPCDIRMDRDVAITLRDGTVIYGDIYRPFDERRVPTILVWTPYGKYGGWWNLHMKPTVFGVSPKDLSGLQAFEAPDPAYWCSHGYAIAVVDVRGTARSGGDMVWWGRAGGRDVYDTVEWLAEQEWCSGKVGMAGNSQLAVLQWFGAAEQPPHLAAIAPWEGCVDMYREDMGRGGIPETKFHSEDVVAFLYGENRFEDPAAMLTEHPLMNAYWADKRARLDQIEAPAYIVASWTHPIHCHGTLQAFREISSTDKWLRVSNELEWVDLADPDNVADLRRFFDRYLKGIDNDWEDTPRVRLSVLDPGGTDQVGRPENEWPLARQEWRTLYLDGSDGSLSEHPPQQEAVARYQGDDPTASVTFTLPFDEDTEITGHLNLHLWVEAEAANDMDLFAAVYKIDSTGRRLNHIEVRGNEARAAIMALEKDGRPPAKFGYSGPNGRLRVSHRAVDPERSTPSEPYLTHAEEQLLLPSECVPVELALWPTSLLVHAGERLIVEIAGHPVGNVSVPLLPGPDPDVPTRNKGAHLIRTGGTYDSHLLLPVVPTSAPRG</sequence>
<dbReference type="GO" id="GO:0008239">
    <property type="term" value="F:dipeptidyl-peptidase activity"/>
    <property type="evidence" value="ECO:0007669"/>
    <property type="project" value="InterPro"/>
</dbReference>
<proteinExistence type="predicted"/>
<dbReference type="Gene3D" id="3.40.50.1820">
    <property type="entry name" value="alpha/beta hydrolase"/>
    <property type="match status" value="1"/>
</dbReference>
<keyword evidence="1 3" id="KW-0378">Hydrolase</keyword>
<dbReference type="Pfam" id="PF02129">
    <property type="entry name" value="Peptidase_S15"/>
    <property type="match status" value="1"/>
</dbReference>
<dbReference type="SMART" id="SM00939">
    <property type="entry name" value="PepX_C"/>
    <property type="match status" value="1"/>
</dbReference>
<dbReference type="InterPro" id="IPR013736">
    <property type="entry name" value="Xaa-Pro_dipept_C"/>
</dbReference>
<evidence type="ECO:0000256" key="1">
    <source>
        <dbReference type="ARBA" id="ARBA00022801"/>
    </source>
</evidence>